<dbReference type="Gene3D" id="3.90.320.10">
    <property type="match status" value="1"/>
</dbReference>
<dbReference type="AlphaFoldDB" id="A0AA49GRW1"/>
<reference evidence="2" key="2">
    <citation type="journal article" date="2024" name="Antonie Van Leeuwenhoek">
        <title>Roseihalotalea indica gen. nov., sp. nov., a halophilic Bacteroidetes from mesopelagic Southwest Indian Ocean with higher carbohydrate metabolic potential.</title>
        <authorList>
            <person name="Chen B."/>
            <person name="Zhang M."/>
            <person name="Lin D."/>
            <person name="Ye J."/>
            <person name="Tang K."/>
        </authorList>
    </citation>
    <scope>NUCLEOTIDE SEQUENCE</scope>
    <source>
        <strain evidence="2">TK19036</strain>
    </source>
</reference>
<dbReference type="Pfam" id="PF12705">
    <property type="entry name" value="PDDEXK_1"/>
    <property type="match status" value="1"/>
</dbReference>
<name>A0AA49GRW1_9BACT</name>
<dbReference type="SUPFAM" id="SSF52980">
    <property type="entry name" value="Restriction endonuclease-like"/>
    <property type="match status" value="1"/>
</dbReference>
<dbReference type="EMBL" id="CP120682">
    <property type="protein sequence ID" value="WKN37605.1"/>
    <property type="molecule type" value="Genomic_DNA"/>
</dbReference>
<gene>
    <name evidence="2" type="ORF">K4G66_02625</name>
</gene>
<reference evidence="2" key="1">
    <citation type="journal article" date="2023" name="Comput. Struct. Biotechnol. J.">
        <title>Discovery of a novel marine Bacteroidetes with a rich repertoire of carbohydrate-active enzymes.</title>
        <authorList>
            <person name="Chen B."/>
            <person name="Liu G."/>
            <person name="Chen Q."/>
            <person name="Wang H."/>
            <person name="Liu L."/>
            <person name="Tang K."/>
        </authorList>
    </citation>
    <scope>NUCLEOTIDE SEQUENCE</scope>
    <source>
        <strain evidence="2">TK19036</strain>
    </source>
</reference>
<protein>
    <submittedName>
        <fullName evidence="2">PD-(D/E)XK nuclease family protein</fullName>
    </submittedName>
</protein>
<dbReference type="SUPFAM" id="SSF52540">
    <property type="entry name" value="P-loop containing nucleoside triphosphate hydrolases"/>
    <property type="match status" value="1"/>
</dbReference>
<sequence length="982" mass="114784">MASFLEEVSNKILAAHPTDLAHLTFVYPNRRAGLFFQEILAQQINRTEWGPQMFTFQEFAEELSGLQIPDHLTLLFSLYQVFTEKSQSNESFDHFYFWGDLLLRDFDEIDKALVKTTDLFANLKDLKELEANYDYLTQEQRNAITRFWRNFQHGQPTSSKEQFLRFWSILHQVYNAFTQQLNTKGWAYEGWMLRQLAEKIASQQIEHSFQKVIFVGLHALAPAEEKLVRWFIEEENAEIYWDTDAYYVEHARHEAGHFFRKYRQHPVWRETLPDPLPQHYQTGQSRNLQAIGVTLNVGQAKQAGNILRQLSRQSDFVPEKTVVVLPDENLLFPMLHSLPSEIEKVNVTMGYPVRSTALYSLIEHVLALQEEKRYNKTTEAYEFHHVRVLALMRHPYLLHMYPERAQELIQDIEKRNQVYVSTKTLQQHPLYQVVFQPVTEARDTFDYLIQILQRIHQGAETSSMEGDQLTLPLLEQELVYQLFTQVNRLKALAQEHQFTFSPQLFVRIFRQIMQSLRLPFTGEPVRGLQVMGVLETRNLDFDNVIILSFNEGVYPKSEAINTFIPGNLRRGFGLPTGDEQDAIYAYTFYRLLHRAKQVYLLYNTEDSTNQNGEMSRFLYQLTYESVANADGSFQFPDGQGDYKVTRQTLSTPVRAIPAEPITIEKNTDVLARLHRYTRQPDHPPRRSLTPSALNTYLDCRLKFYYKYVVDLKEPEVVQEEVDPAVFGNLLHRAMELVYQSVLTEDQRTVVREMIEQLKKDQMSAAVKDAFREHYGQEGVEEFMLEGRNVIAYDIVRKMARRILDMDIAYAPFEIISLEREGGRGYFWETTLEAKNTSPTIVSLRGIIDRIDRKENVVRVLDYKTGRDEKKAHSIESLFDRDDKKRNKAAFQALFYALLYQQNSDTEERIVPGLVNAKDLFAADFDSRIILDKHPVNDYAPWDSEFRKGLNTLLLELFNPTIPFDQTTDLRKCSLCPYAKLCY</sequence>
<dbReference type="InterPro" id="IPR027417">
    <property type="entry name" value="P-loop_NTPase"/>
</dbReference>
<dbReference type="InterPro" id="IPR011604">
    <property type="entry name" value="PDDEXK-like_dom_sf"/>
</dbReference>
<dbReference type="InterPro" id="IPR038726">
    <property type="entry name" value="PDDEXK_AddAB-type"/>
</dbReference>
<dbReference type="InterPro" id="IPR011335">
    <property type="entry name" value="Restrct_endonuc-II-like"/>
</dbReference>
<accession>A0AA49GRW1</accession>
<evidence type="ECO:0000313" key="2">
    <source>
        <dbReference type="EMBL" id="WKN37605.1"/>
    </source>
</evidence>
<dbReference type="Gene3D" id="3.40.50.300">
    <property type="entry name" value="P-loop containing nucleotide triphosphate hydrolases"/>
    <property type="match status" value="1"/>
</dbReference>
<organism evidence="2">
    <name type="scientific">Roseihalotalea indica</name>
    <dbReference type="NCBI Taxonomy" id="2867963"/>
    <lineage>
        <taxon>Bacteria</taxon>
        <taxon>Pseudomonadati</taxon>
        <taxon>Bacteroidota</taxon>
        <taxon>Cytophagia</taxon>
        <taxon>Cytophagales</taxon>
        <taxon>Catalimonadaceae</taxon>
        <taxon>Roseihalotalea</taxon>
    </lineage>
</organism>
<proteinExistence type="predicted"/>
<evidence type="ECO:0000259" key="1">
    <source>
        <dbReference type="Pfam" id="PF12705"/>
    </source>
</evidence>
<feature type="domain" description="PD-(D/E)XK endonuclease-like" evidence="1">
    <location>
        <begin position="687"/>
        <end position="981"/>
    </location>
</feature>